<dbReference type="VEuPathDB" id="VectorBase:HLOH_045704"/>
<dbReference type="AlphaFoldDB" id="A0A9J6FFK0"/>
<proteinExistence type="predicted"/>
<keyword evidence="3" id="KW-1185">Reference proteome</keyword>
<dbReference type="EMBL" id="JABSTR010000003">
    <property type="protein sequence ID" value="KAH9365102.1"/>
    <property type="molecule type" value="Genomic_DNA"/>
</dbReference>
<feature type="compositionally biased region" description="Basic and acidic residues" evidence="1">
    <location>
        <begin position="1"/>
        <end position="18"/>
    </location>
</feature>
<comment type="caution">
    <text evidence="2">The sequence shown here is derived from an EMBL/GenBank/DDBJ whole genome shotgun (WGS) entry which is preliminary data.</text>
</comment>
<evidence type="ECO:0000313" key="2">
    <source>
        <dbReference type="EMBL" id="KAH9365102.1"/>
    </source>
</evidence>
<reference evidence="2 3" key="1">
    <citation type="journal article" date="2020" name="Cell">
        <title>Large-Scale Comparative Analyses of Tick Genomes Elucidate Their Genetic Diversity and Vector Capacities.</title>
        <authorList>
            <consortium name="Tick Genome and Microbiome Consortium (TIGMIC)"/>
            <person name="Jia N."/>
            <person name="Wang J."/>
            <person name="Shi W."/>
            <person name="Du L."/>
            <person name="Sun Y."/>
            <person name="Zhan W."/>
            <person name="Jiang J.F."/>
            <person name="Wang Q."/>
            <person name="Zhang B."/>
            <person name="Ji P."/>
            <person name="Bell-Sakyi L."/>
            <person name="Cui X.M."/>
            <person name="Yuan T.T."/>
            <person name="Jiang B.G."/>
            <person name="Yang W.F."/>
            <person name="Lam T.T."/>
            <person name="Chang Q.C."/>
            <person name="Ding S.J."/>
            <person name="Wang X.J."/>
            <person name="Zhu J.G."/>
            <person name="Ruan X.D."/>
            <person name="Zhao L."/>
            <person name="Wei J.T."/>
            <person name="Ye R.Z."/>
            <person name="Que T.C."/>
            <person name="Du C.H."/>
            <person name="Zhou Y.H."/>
            <person name="Cheng J.X."/>
            <person name="Dai P.F."/>
            <person name="Guo W.B."/>
            <person name="Han X.H."/>
            <person name="Huang E.J."/>
            <person name="Li L.F."/>
            <person name="Wei W."/>
            <person name="Gao Y.C."/>
            <person name="Liu J.Z."/>
            <person name="Shao H.Z."/>
            <person name="Wang X."/>
            <person name="Wang C.C."/>
            <person name="Yang T.C."/>
            <person name="Huo Q.B."/>
            <person name="Li W."/>
            <person name="Chen H.Y."/>
            <person name="Chen S.E."/>
            <person name="Zhou L.G."/>
            <person name="Ni X.B."/>
            <person name="Tian J.H."/>
            <person name="Sheng Y."/>
            <person name="Liu T."/>
            <person name="Pan Y.S."/>
            <person name="Xia L.Y."/>
            <person name="Li J."/>
            <person name="Zhao F."/>
            <person name="Cao W.C."/>
        </authorList>
    </citation>
    <scope>NUCLEOTIDE SEQUENCE [LARGE SCALE GENOMIC DNA]</scope>
    <source>
        <strain evidence="2">HaeL-2018</strain>
    </source>
</reference>
<name>A0A9J6FFK0_HAELO</name>
<evidence type="ECO:0000256" key="1">
    <source>
        <dbReference type="SAM" id="MobiDB-lite"/>
    </source>
</evidence>
<gene>
    <name evidence="2" type="ORF">HPB48_009642</name>
</gene>
<accession>A0A9J6FFK0</accession>
<feature type="region of interest" description="Disordered" evidence="1">
    <location>
        <begin position="1"/>
        <end position="23"/>
    </location>
</feature>
<protein>
    <submittedName>
        <fullName evidence="2">Uncharacterized protein</fullName>
    </submittedName>
</protein>
<organism evidence="2 3">
    <name type="scientific">Haemaphysalis longicornis</name>
    <name type="common">Bush tick</name>
    <dbReference type="NCBI Taxonomy" id="44386"/>
    <lineage>
        <taxon>Eukaryota</taxon>
        <taxon>Metazoa</taxon>
        <taxon>Ecdysozoa</taxon>
        <taxon>Arthropoda</taxon>
        <taxon>Chelicerata</taxon>
        <taxon>Arachnida</taxon>
        <taxon>Acari</taxon>
        <taxon>Parasitiformes</taxon>
        <taxon>Ixodida</taxon>
        <taxon>Ixodoidea</taxon>
        <taxon>Ixodidae</taxon>
        <taxon>Haemaphysalinae</taxon>
        <taxon>Haemaphysalis</taxon>
    </lineage>
</organism>
<evidence type="ECO:0000313" key="3">
    <source>
        <dbReference type="Proteomes" id="UP000821853"/>
    </source>
</evidence>
<sequence>MHGQHTDMDQDGEHDSSEGKWNIWTRRRTNWKTDVNRIDRLAEMRPELRALREENAQLGSEIAERKRSKEPALEDSVALPPLPALIEATNAQNAARRELTSQGLALVAWYNRRQLDPSTLPAAPPPPWERTTQYSRRTHRCSMEILQRHRTWMARQGSR</sequence>
<dbReference type="Proteomes" id="UP000821853">
    <property type="component" value="Unassembled WGS sequence"/>
</dbReference>